<gene>
    <name evidence="1" type="ORF">EVAR_3255_1</name>
</gene>
<keyword evidence="2" id="KW-1185">Reference proteome</keyword>
<accession>A0A4C1SYB2</accession>
<dbReference type="AlphaFoldDB" id="A0A4C1SYB2"/>
<dbReference type="Proteomes" id="UP000299102">
    <property type="component" value="Unassembled WGS sequence"/>
</dbReference>
<reference evidence="1 2" key="1">
    <citation type="journal article" date="2019" name="Commun. Biol.">
        <title>The bagworm genome reveals a unique fibroin gene that provides high tensile strength.</title>
        <authorList>
            <person name="Kono N."/>
            <person name="Nakamura H."/>
            <person name="Ohtoshi R."/>
            <person name="Tomita M."/>
            <person name="Numata K."/>
            <person name="Arakawa K."/>
        </authorList>
    </citation>
    <scope>NUCLEOTIDE SEQUENCE [LARGE SCALE GENOMIC DNA]</scope>
</reference>
<name>A0A4C1SYB2_EUMVA</name>
<dbReference type="EMBL" id="BGZK01000020">
    <property type="protein sequence ID" value="GBP06001.1"/>
    <property type="molecule type" value="Genomic_DNA"/>
</dbReference>
<organism evidence="1 2">
    <name type="scientific">Eumeta variegata</name>
    <name type="common">Bagworm moth</name>
    <name type="synonym">Eumeta japonica</name>
    <dbReference type="NCBI Taxonomy" id="151549"/>
    <lineage>
        <taxon>Eukaryota</taxon>
        <taxon>Metazoa</taxon>
        <taxon>Ecdysozoa</taxon>
        <taxon>Arthropoda</taxon>
        <taxon>Hexapoda</taxon>
        <taxon>Insecta</taxon>
        <taxon>Pterygota</taxon>
        <taxon>Neoptera</taxon>
        <taxon>Endopterygota</taxon>
        <taxon>Lepidoptera</taxon>
        <taxon>Glossata</taxon>
        <taxon>Ditrysia</taxon>
        <taxon>Tineoidea</taxon>
        <taxon>Psychidae</taxon>
        <taxon>Oiketicinae</taxon>
        <taxon>Eumeta</taxon>
    </lineage>
</organism>
<comment type="caution">
    <text evidence="1">The sequence shown here is derived from an EMBL/GenBank/DDBJ whole genome shotgun (WGS) entry which is preliminary data.</text>
</comment>
<evidence type="ECO:0000313" key="2">
    <source>
        <dbReference type="Proteomes" id="UP000299102"/>
    </source>
</evidence>
<sequence length="75" mass="8392">MIREMDVMILDVAVSLRGFRPPVCGGRGCRPRAARSGRCATRLKVDAHTERRNATLGEAVAWRPIHLLDFLVDAY</sequence>
<evidence type="ECO:0000313" key="1">
    <source>
        <dbReference type="EMBL" id="GBP06001.1"/>
    </source>
</evidence>
<protein>
    <submittedName>
        <fullName evidence="1">Uncharacterized protein</fullName>
    </submittedName>
</protein>
<proteinExistence type="predicted"/>